<evidence type="ECO:0000313" key="3">
    <source>
        <dbReference type="Proteomes" id="UP001488838"/>
    </source>
</evidence>
<feature type="signal peptide" evidence="1">
    <location>
        <begin position="1"/>
        <end position="20"/>
    </location>
</feature>
<evidence type="ECO:0000256" key="1">
    <source>
        <dbReference type="SAM" id="SignalP"/>
    </source>
</evidence>
<feature type="chain" id="PRO_5043877985" evidence="1">
    <location>
        <begin position="21"/>
        <end position="64"/>
    </location>
</feature>
<organism evidence="2 3">
    <name type="scientific">Myodes glareolus</name>
    <name type="common">Bank vole</name>
    <name type="synonym">Clethrionomys glareolus</name>
    <dbReference type="NCBI Taxonomy" id="447135"/>
    <lineage>
        <taxon>Eukaryota</taxon>
        <taxon>Metazoa</taxon>
        <taxon>Chordata</taxon>
        <taxon>Craniata</taxon>
        <taxon>Vertebrata</taxon>
        <taxon>Euteleostomi</taxon>
        <taxon>Mammalia</taxon>
        <taxon>Eutheria</taxon>
        <taxon>Euarchontoglires</taxon>
        <taxon>Glires</taxon>
        <taxon>Rodentia</taxon>
        <taxon>Myomorpha</taxon>
        <taxon>Muroidea</taxon>
        <taxon>Cricetidae</taxon>
        <taxon>Arvicolinae</taxon>
        <taxon>Myodes</taxon>
    </lineage>
</organism>
<accession>A0AAW0IJY2</accession>
<gene>
    <name evidence="2" type="ORF">U0070_018022</name>
</gene>
<dbReference type="Proteomes" id="UP001488838">
    <property type="component" value="Unassembled WGS sequence"/>
</dbReference>
<keyword evidence="1" id="KW-0732">Signal</keyword>
<proteinExistence type="predicted"/>
<sequence length="64" mass="6850">MIKILCVAPVLVSSVGNSLAMLLVVGIAPESGLDVDVLSPKLYPSSHQDPVQPLILLIQMRTRL</sequence>
<evidence type="ECO:0000313" key="2">
    <source>
        <dbReference type="EMBL" id="KAK7814698.1"/>
    </source>
</evidence>
<comment type="caution">
    <text evidence="2">The sequence shown here is derived from an EMBL/GenBank/DDBJ whole genome shotgun (WGS) entry which is preliminary data.</text>
</comment>
<name>A0AAW0IJY2_MYOGA</name>
<reference evidence="2 3" key="1">
    <citation type="journal article" date="2023" name="bioRxiv">
        <title>Conserved and derived expression patterns and positive selection on dental genes reveal complex evolutionary context of ever-growing rodent molars.</title>
        <authorList>
            <person name="Calamari Z.T."/>
            <person name="Song A."/>
            <person name="Cohen E."/>
            <person name="Akter M."/>
            <person name="Roy R.D."/>
            <person name="Hallikas O."/>
            <person name="Christensen M.M."/>
            <person name="Li P."/>
            <person name="Marangoni P."/>
            <person name="Jernvall J."/>
            <person name="Klein O.D."/>
        </authorList>
    </citation>
    <scope>NUCLEOTIDE SEQUENCE [LARGE SCALE GENOMIC DNA]</scope>
    <source>
        <strain evidence="2">V071</strain>
    </source>
</reference>
<protein>
    <submittedName>
        <fullName evidence="2">Uncharacterized protein</fullName>
    </submittedName>
</protein>
<dbReference type="AlphaFoldDB" id="A0AAW0IJY2"/>
<keyword evidence="3" id="KW-1185">Reference proteome</keyword>
<dbReference type="EMBL" id="JBBHLL010000119">
    <property type="protein sequence ID" value="KAK7814698.1"/>
    <property type="molecule type" value="Genomic_DNA"/>
</dbReference>